<dbReference type="FunFam" id="3.90.70.10:FF:000039">
    <property type="entry name" value="Cysteine proteinase 2, putative"/>
    <property type="match status" value="1"/>
</dbReference>
<dbReference type="InterPro" id="IPR039417">
    <property type="entry name" value="Peptidase_C1A_papain-like"/>
</dbReference>
<dbReference type="PROSITE" id="PS00139">
    <property type="entry name" value="THIOL_PROTEASE_CYS"/>
    <property type="match status" value="1"/>
</dbReference>
<dbReference type="SMART" id="SM00645">
    <property type="entry name" value="Pept_C1"/>
    <property type="match status" value="1"/>
</dbReference>
<dbReference type="Gene3D" id="3.90.70.10">
    <property type="entry name" value="Cysteine proteinases"/>
    <property type="match status" value="1"/>
</dbReference>
<evidence type="ECO:0008006" key="6">
    <source>
        <dbReference type="Google" id="ProtNLM"/>
    </source>
</evidence>
<evidence type="ECO:0000259" key="4">
    <source>
        <dbReference type="SMART" id="SM00848"/>
    </source>
</evidence>
<comment type="similarity">
    <text evidence="1">Belongs to the peptidase C1 family.</text>
</comment>
<dbReference type="PANTHER" id="PTHR12411">
    <property type="entry name" value="CYSTEINE PROTEASE FAMILY C1-RELATED"/>
    <property type="match status" value="1"/>
</dbReference>
<feature type="domain" description="Peptidase C1A papain C-terminal" evidence="3">
    <location>
        <begin position="109"/>
        <end position="334"/>
    </location>
</feature>
<dbReference type="Pfam" id="PF00112">
    <property type="entry name" value="Peptidase_C1"/>
    <property type="match status" value="1"/>
</dbReference>
<evidence type="ECO:0000256" key="2">
    <source>
        <dbReference type="ARBA" id="ARBA00023157"/>
    </source>
</evidence>
<sequence length="335" mass="36984">MQFKCVLILSVIGGLINAARSSLIDSFEDWVRNFAIKFKNDVHFGEVYEIWKSNHKFIEEINSKNLSYVLGHNQFSGMTLAEYKEYLGYSGLLENNPLKIVSGEYLSALPEYVNWVEKNAVTPVKNQGQCGSCWSFSTTGALEGAYSIQFGKLVSFSEQQLVDCDTLRNKGKDHGCNGGLMDNAFEWIRTNGGLCTEADYPYVSGTTKKGGECQTTCKDVANSAVSHYTDVEPSSEDAMMSAIARQPVSIAIEADQREFQLYKSGVFTGECGTKLDHGVLVVGYGKQNGEDYYLVKNSWGEEWGSKGYILLGRGKKYNNGDGQCGMLLSGSYPVL</sequence>
<dbReference type="PROSITE" id="PS00639">
    <property type="entry name" value="THIOL_PROTEASE_HIS"/>
    <property type="match status" value="1"/>
</dbReference>
<dbReference type="InterPro" id="IPR025660">
    <property type="entry name" value="Pept_his_AS"/>
</dbReference>
<evidence type="ECO:0000259" key="3">
    <source>
        <dbReference type="SMART" id="SM00645"/>
    </source>
</evidence>
<dbReference type="SMART" id="SM00848">
    <property type="entry name" value="Inhibitor_I29"/>
    <property type="match status" value="1"/>
</dbReference>
<dbReference type="CDD" id="cd02248">
    <property type="entry name" value="Peptidase_C1A"/>
    <property type="match status" value="1"/>
</dbReference>
<evidence type="ECO:0000256" key="1">
    <source>
        <dbReference type="ARBA" id="ARBA00008455"/>
    </source>
</evidence>
<dbReference type="InterPro" id="IPR000668">
    <property type="entry name" value="Peptidase_C1A_C"/>
</dbReference>
<accession>A0A6C0H299</accession>
<evidence type="ECO:0000313" key="5">
    <source>
        <dbReference type="EMBL" id="QHT74356.1"/>
    </source>
</evidence>
<dbReference type="AlphaFoldDB" id="A0A6C0H299"/>
<proteinExistence type="inferred from homology"/>
<dbReference type="GO" id="GO:0008234">
    <property type="term" value="F:cysteine-type peptidase activity"/>
    <property type="evidence" value="ECO:0007669"/>
    <property type="project" value="InterPro"/>
</dbReference>
<organism evidence="5">
    <name type="scientific">viral metagenome</name>
    <dbReference type="NCBI Taxonomy" id="1070528"/>
    <lineage>
        <taxon>unclassified sequences</taxon>
        <taxon>metagenomes</taxon>
        <taxon>organismal metagenomes</taxon>
    </lineage>
</organism>
<dbReference type="InterPro" id="IPR013128">
    <property type="entry name" value="Peptidase_C1A"/>
</dbReference>
<name>A0A6C0H299_9ZZZZ</name>
<dbReference type="SUPFAM" id="SSF54001">
    <property type="entry name" value="Cysteine proteinases"/>
    <property type="match status" value="1"/>
</dbReference>
<dbReference type="InterPro" id="IPR000169">
    <property type="entry name" value="Pept_cys_AS"/>
</dbReference>
<protein>
    <recommendedName>
        <fullName evidence="6">Peptidase C1A papain C-terminal domain-containing protein</fullName>
    </recommendedName>
</protein>
<reference evidence="5" key="1">
    <citation type="journal article" date="2020" name="Nature">
        <title>Giant virus diversity and host interactions through global metagenomics.</title>
        <authorList>
            <person name="Schulz F."/>
            <person name="Roux S."/>
            <person name="Paez-Espino D."/>
            <person name="Jungbluth S."/>
            <person name="Walsh D.A."/>
            <person name="Denef V.J."/>
            <person name="McMahon K.D."/>
            <person name="Konstantinidis K.T."/>
            <person name="Eloe-Fadrosh E.A."/>
            <person name="Kyrpides N.C."/>
            <person name="Woyke T."/>
        </authorList>
    </citation>
    <scope>NUCLEOTIDE SEQUENCE</scope>
    <source>
        <strain evidence="5">GVMAG-M-3300023179-59</strain>
    </source>
</reference>
<feature type="domain" description="Cathepsin propeptide inhibitor" evidence="4">
    <location>
        <begin position="27"/>
        <end position="83"/>
    </location>
</feature>
<dbReference type="Pfam" id="PF08246">
    <property type="entry name" value="Inhibitor_I29"/>
    <property type="match status" value="1"/>
</dbReference>
<dbReference type="InterPro" id="IPR038765">
    <property type="entry name" value="Papain-like_cys_pep_sf"/>
</dbReference>
<dbReference type="InterPro" id="IPR013201">
    <property type="entry name" value="Prot_inhib_I29"/>
</dbReference>
<dbReference type="GO" id="GO:0006508">
    <property type="term" value="P:proteolysis"/>
    <property type="evidence" value="ECO:0007669"/>
    <property type="project" value="InterPro"/>
</dbReference>
<dbReference type="PRINTS" id="PR00705">
    <property type="entry name" value="PAPAIN"/>
</dbReference>
<keyword evidence="2" id="KW-1015">Disulfide bond</keyword>
<dbReference type="EMBL" id="MN739849">
    <property type="protein sequence ID" value="QHT74356.1"/>
    <property type="molecule type" value="Genomic_DNA"/>
</dbReference>